<evidence type="ECO:0000313" key="1">
    <source>
        <dbReference type="EMBL" id="MBB4931306.1"/>
    </source>
</evidence>
<evidence type="ECO:0000313" key="2">
    <source>
        <dbReference type="Proteomes" id="UP000523007"/>
    </source>
</evidence>
<sequence length="54" mass="5968">MEPALYLAGAVVDLLGDGARETHRVLRASPPPLSIPQYLALRRGMNRHETQEEA</sequence>
<protein>
    <submittedName>
        <fullName evidence="1">Uncharacterized protein</fullName>
    </submittedName>
</protein>
<dbReference type="EMBL" id="JACHJT010000001">
    <property type="protein sequence ID" value="MBB4931306.1"/>
    <property type="molecule type" value="Genomic_DNA"/>
</dbReference>
<proteinExistence type="predicted"/>
<dbReference type="Proteomes" id="UP000523007">
    <property type="component" value="Unassembled WGS sequence"/>
</dbReference>
<dbReference type="AlphaFoldDB" id="A0A7W7W228"/>
<dbReference type="RefSeq" id="WP_184577313.1">
    <property type="nucleotide sequence ID" value="NZ_JACHJT010000001.1"/>
</dbReference>
<organism evidence="1 2">
    <name type="scientific">Lipingzhangella halophila</name>
    <dbReference type="NCBI Taxonomy" id="1783352"/>
    <lineage>
        <taxon>Bacteria</taxon>
        <taxon>Bacillati</taxon>
        <taxon>Actinomycetota</taxon>
        <taxon>Actinomycetes</taxon>
        <taxon>Streptosporangiales</taxon>
        <taxon>Nocardiopsidaceae</taxon>
        <taxon>Lipingzhangella</taxon>
    </lineage>
</organism>
<reference evidence="1 2" key="1">
    <citation type="submission" date="2020-08" db="EMBL/GenBank/DDBJ databases">
        <title>Sequencing the genomes of 1000 actinobacteria strains.</title>
        <authorList>
            <person name="Klenk H.-P."/>
        </authorList>
    </citation>
    <scope>NUCLEOTIDE SEQUENCE [LARGE SCALE GENOMIC DNA]</scope>
    <source>
        <strain evidence="1 2">DSM 102030</strain>
    </source>
</reference>
<gene>
    <name evidence="1" type="ORF">F4561_002126</name>
</gene>
<name>A0A7W7W228_9ACTN</name>
<comment type="caution">
    <text evidence="1">The sequence shown here is derived from an EMBL/GenBank/DDBJ whole genome shotgun (WGS) entry which is preliminary data.</text>
</comment>
<accession>A0A7W7W228</accession>
<keyword evidence="2" id="KW-1185">Reference proteome</keyword>